<evidence type="ECO:0000313" key="2">
    <source>
        <dbReference type="Proteomes" id="UP001055072"/>
    </source>
</evidence>
<evidence type="ECO:0000313" key="1">
    <source>
        <dbReference type="EMBL" id="KAI0090227.1"/>
    </source>
</evidence>
<name>A0ACB8U779_9APHY</name>
<reference evidence="1" key="1">
    <citation type="journal article" date="2021" name="Environ. Microbiol.">
        <title>Gene family expansions and transcriptome signatures uncover fungal adaptations to wood decay.</title>
        <authorList>
            <person name="Hage H."/>
            <person name="Miyauchi S."/>
            <person name="Viragh M."/>
            <person name="Drula E."/>
            <person name="Min B."/>
            <person name="Chaduli D."/>
            <person name="Navarro D."/>
            <person name="Favel A."/>
            <person name="Norest M."/>
            <person name="Lesage-Meessen L."/>
            <person name="Balint B."/>
            <person name="Merenyi Z."/>
            <person name="de Eugenio L."/>
            <person name="Morin E."/>
            <person name="Martinez A.T."/>
            <person name="Baldrian P."/>
            <person name="Stursova M."/>
            <person name="Martinez M.J."/>
            <person name="Novotny C."/>
            <person name="Magnuson J.K."/>
            <person name="Spatafora J.W."/>
            <person name="Maurice S."/>
            <person name="Pangilinan J."/>
            <person name="Andreopoulos W."/>
            <person name="LaButti K."/>
            <person name="Hundley H."/>
            <person name="Na H."/>
            <person name="Kuo A."/>
            <person name="Barry K."/>
            <person name="Lipzen A."/>
            <person name="Henrissat B."/>
            <person name="Riley R."/>
            <person name="Ahrendt S."/>
            <person name="Nagy L.G."/>
            <person name="Grigoriev I.V."/>
            <person name="Martin F."/>
            <person name="Rosso M.N."/>
        </authorList>
    </citation>
    <scope>NUCLEOTIDE SEQUENCE</scope>
    <source>
        <strain evidence="1">CBS 384.51</strain>
    </source>
</reference>
<dbReference type="EMBL" id="MU274908">
    <property type="protein sequence ID" value="KAI0090227.1"/>
    <property type="molecule type" value="Genomic_DNA"/>
</dbReference>
<accession>A0ACB8U779</accession>
<dbReference type="Proteomes" id="UP001055072">
    <property type="component" value="Unassembled WGS sequence"/>
</dbReference>
<organism evidence="1 2">
    <name type="scientific">Irpex rosettiformis</name>
    <dbReference type="NCBI Taxonomy" id="378272"/>
    <lineage>
        <taxon>Eukaryota</taxon>
        <taxon>Fungi</taxon>
        <taxon>Dikarya</taxon>
        <taxon>Basidiomycota</taxon>
        <taxon>Agaricomycotina</taxon>
        <taxon>Agaricomycetes</taxon>
        <taxon>Polyporales</taxon>
        <taxon>Irpicaceae</taxon>
        <taxon>Irpex</taxon>
    </lineage>
</organism>
<comment type="caution">
    <text evidence="1">The sequence shown here is derived from an EMBL/GenBank/DDBJ whole genome shotgun (WGS) entry which is preliminary data.</text>
</comment>
<keyword evidence="2" id="KW-1185">Reference proteome</keyword>
<gene>
    <name evidence="1" type="ORF">BDY19DRAFT_992444</name>
</gene>
<proteinExistence type="predicted"/>
<protein>
    <submittedName>
        <fullName evidence="1">Uncharacterized protein</fullName>
    </submittedName>
</protein>
<sequence>MGNRVSIAQEERDEAEFQSLVNAVTFARQSEGIYDLESGRHANNVDSIESSNRPYYEANDRRTYDSYTQYSSAGNSFRHVSRRSQRPVHTPVPVIPPTAPAVVPGYMIPVSCSPITIVPPTQSNIVLPQTRPHSLSTIAESTSQPHAGIALPDSLHLPIAVEAPVPFRPIATDISEDDDWDAVSPVPSLASSRPPSAPPGPPQTVIVVPSQGSPISDHNEKDSAGKGDTIRTKELYTFLTKLPPSTFLRIVPIRGAVRVPPS</sequence>